<dbReference type="RefSeq" id="WP_306946818.1">
    <property type="nucleotide sequence ID" value="NZ_CP132976.1"/>
</dbReference>
<evidence type="ECO:0000256" key="4">
    <source>
        <dbReference type="ARBA" id="ARBA00022519"/>
    </source>
</evidence>
<feature type="coiled-coil region" evidence="8">
    <location>
        <begin position="40"/>
        <end position="67"/>
    </location>
</feature>
<evidence type="ECO:0000259" key="9">
    <source>
        <dbReference type="Pfam" id="PF05957"/>
    </source>
</evidence>
<organism evidence="11 12">
    <name type="scientific">Achromobacter seleniivolatilans</name>
    <dbReference type="NCBI Taxonomy" id="3047478"/>
    <lineage>
        <taxon>Bacteria</taxon>
        <taxon>Pseudomonadati</taxon>
        <taxon>Pseudomonadota</taxon>
        <taxon>Betaproteobacteria</taxon>
        <taxon>Burkholderiales</taxon>
        <taxon>Alcaligenaceae</taxon>
        <taxon>Achromobacter</taxon>
    </lineage>
</organism>
<dbReference type="Pfam" id="PF19029">
    <property type="entry name" value="DUF883_C"/>
    <property type="match status" value="1"/>
</dbReference>
<dbReference type="InterPro" id="IPR043604">
    <property type="entry name" value="DUF883_N"/>
</dbReference>
<name>A0ABY9M5E5_9BURK</name>
<dbReference type="PANTHER" id="PTHR35893">
    <property type="entry name" value="INNER MEMBRANE PROTEIN-RELATED"/>
    <property type="match status" value="1"/>
</dbReference>
<protein>
    <submittedName>
        <fullName evidence="11">DUF883 family protein</fullName>
    </submittedName>
</protein>
<evidence type="ECO:0000256" key="1">
    <source>
        <dbReference type="ARBA" id="ARBA00004377"/>
    </source>
</evidence>
<comment type="subcellular location">
    <subcellularLocation>
        <location evidence="1">Cell inner membrane</location>
        <topology evidence="1">Single-pass membrane protein</topology>
    </subcellularLocation>
</comment>
<evidence type="ECO:0000313" key="12">
    <source>
        <dbReference type="Proteomes" id="UP001234798"/>
    </source>
</evidence>
<dbReference type="Proteomes" id="UP001234798">
    <property type="component" value="Chromosome"/>
</dbReference>
<dbReference type="EMBL" id="CP132976">
    <property type="protein sequence ID" value="WMD22211.1"/>
    <property type="molecule type" value="Genomic_DNA"/>
</dbReference>
<dbReference type="Pfam" id="PF05957">
    <property type="entry name" value="DUF883"/>
    <property type="match status" value="1"/>
</dbReference>
<dbReference type="InterPro" id="IPR043605">
    <property type="entry name" value="DUF883_C"/>
</dbReference>
<reference evidence="11 12" key="1">
    <citation type="submission" date="2023-08" db="EMBL/GenBank/DDBJ databases">
        <title>Achromobacter seleniivolatilans sp. nov., isolated from seleniferous soil.</title>
        <authorList>
            <person name="Zhang S."/>
            <person name="Li K."/>
            <person name="Peng J."/>
            <person name="Zhao Q."/>
            <person name="Wang H."/>
            <person name="Guo Y."/>
        </authorList>
    </citation>
    <scope>NUCLEOTIDE SEQUENCE [LARGE SCALE GENOMIC DNA]</scope>
    <source>
        <strain evidence="11 12">R39</strain>
    </source>
</reference>
<keyword evidence="6" id="KW-1133">Transmembrane helix</keyword>
<keyword evidence="3" id="KW-1003">Cell membrane</keyword>
<keyword evidence="5" id="KW-0812">Transmembrane</keyword>
<evidence type="ECO:0000256" key="3">
    <source>
        <dbReference type="ARBA" id="ARBA00022475"/>
    </source>
</evidence>
<evidence type="ECO:0000256" key="5">
    <source>
        <dbReference type="ARBA" id="ARBA00022692"/>
    </source>
</evidence>
<evidence type="ECO:0000313" key="11">
    <source>
        <dbReference type="EMBL" id="WMD22211.1"/>
    </source>
</evidence>
<comment type="similarity">
    <text evidence="2">Belongs to the ElaB/YgaM/YqjD family.</text>
</comment>
<evidence type="ECO:0000256" key="6">
    <source>
        <dbReference type="ARBA" id="ARBA00022989"/>
    </source>
</evidence>
<feature type="domain" description="DUF883" evidence="10">
    <location>
        <begin position="79"/>
        <end position="103"/>
    </location>
</feature>
<accession>A0ABY9M5E5</accession>
<evidence type="ECO:0000256" key="2">
    <source>
        <dbReference type="ARBA" id="ARBA00010423"/>
    </source>
</evidence>
<keyword evidence="7" id="KW-0472">Membrane</keyword>
<evidence type="ECO:0000256" key="7">
    <source>
        <dbReference type="ARBA" id="ARBA00023136"/>
    </source>
</evidence>
<proteinExistence type="inferred from homology"/>
<sequence length="112" mass="12334">MNTESRLRDIIKSGDETRSTLRDLIAGTESLLRSTASQAGSEAEAARDRLKQQLDAAREQTRGWEKHAWRRAREVSQATDGYVHENAWKTVAGAALVGVLVGMCFMSGNGRD</sequence>
<keyword evidence="12" id="KW-1185">Reference proteome</keyword>
<dbReference type="PANTHER" id="PTHR35893:SF3">
    <property type="entry name" value="INNER MEMBRANE PROTEIN"/>
    <property type="match status" value="1"/>
</dbReference>
<gene>
    <name evidence="11" type="ORF">RAS12_07485</name>
</gene>
<evidence type="ECO:0000256" key="8">
    <source>
        <dbReference type="SAM" id="Coils"/>
    </source>
</evidence>
<evidence type="ECO:0000259" key="10">
    <source>
        <dbReference type="Pfam" id="PF19029"/>
    </source>
</evidence>
<dbReference type="InterPro" id="IPR010279">
    <property type="entry name" value="YqjD/ElaB"/>
</dbReference>
<keyword evidence="8" id="KW-0175">Coiled coil</keyword>
<keyword evidence="4" id="KW-0997">Cell inner membrane</keyword>
<feature type="domain" description="DUF883" evidence="9">
    <location>
        <begin position="17"/>
        <end position="62"/>
    </location>
</feature>